<evidence type="ECO:0000259" key="1">
    <source>
        <dbReference type="Pfam" id="PF12706"/>
    </source>
</evidence>
<sequence length="198" mass="21850">MGERKLDVLILTHYHSDHANGVLELLERLEVETLVVPDVEPESVLRQTILKDASKQGTAVMYITNRYTFSMGQAVFTVYPPMGEDDANEECLSVLATEGSFDVLMTGDMGDSSEERLVQQGSLPDIELLVVGHHGSKYSTSEKLLDAVTPETAVISVGYNSYGHPTEEILDRLEKNKIQIYRTDTAGTVTVKLQEGSE</sequence>
<dbReference type="InterPro" id="IPR001279">
    <property type="entry name" value="Metallo-B-lactamas"/>
</dbReference>
<evidence type="ECO:0000313" key="2">
    <source>
        <dbReference type="EMBL" id="MPN09026.1"/>
    </source>
</evidence>
<accession>A0A645F5W4</accession>
<dbReference type="AlphaFoldDB" id="A0A645F5W4"/>
<comment type="caution">
    <text evidence="2">The sequence shown here is derived from an EMBL/GenBank/DDBJ whole genome shotgun (WGS) entry which is preliminary data.</text>
</comment>
<dbReference type="SUPFAM" id="SSF56281">
    <property type="entry name" value="Metallo-hydrolase/oxidoreductase"/>
    <property type="match status" value="1"/>
</dbReference>
<protein>
    <submittedName>
        <fullName evidence="2">ComE operon protein 3</fullName>
    </submittedName>
</protein>
<dbReference type="EMBL" id="VSSQ01055119">
    <property type="protein sequence ID" value="MPN09026.1"/>
    <property type="molecule type" value="Genomic_DNA"/>
</dbReference>
<dbReference type="PANTHER" id="PTHR30619:SF1">
    <property type="entry name" value="RECOMBINATION PROTEIN 2"/>
    <property type="match status" value="1"/>
</dbReference>
<dbReference type="Gene3D" id="3.60.15.10">
    <property type="entry name" value="Ribonuclease Z/Hydroxyacylglutathione hydrolase-like"/>
    <property type="match status" value="1"/>
</dbReference>
<name>A0A645F5W4_9ZZZZ</name>
<dbReference type="Pfam" id="PF12706">
    <property type="entry name" value="Lactamase_B_2"/>
    <property type="match status" value="1"/>
</dbReference>
<dbReference type="InterPro" id="IPR036866">
    <property type="entry name" value="RibonucZ/Hydroxyglut_hydro"/>
</dbReference>
<organism evidence="2">
    <name type="scientific">bioreactor metagenome</name>
    <dbReference type="NCBI Taxonomy" id="1076179"/>
    <lineage>
        <taxon>unclassified sequences</taxon>
        <taxon>metagenomes</taxon>
        <taxon>ecological metagenomes</taxon>
    </lineage>
</organism>
<dbReference type="InterPro" id="IPR052159">
    <property type="entry name" value="Competence_DNA_uptake"/>
</dbReference>
<dbReference type="PANTHER" id="PTHR30619">
    <property type="entry name" value="DNA INTERNALIZATION/COMPETENCE PROTEIN COMEC/REC2"/>
    <property type="match status" value="1"/>
</dbReference>
<feature type="domain" description="Metallo-beta-lactamase" evidence="1">
    <location>
        <begin position="4"/>
        <end position="115"/>
    </location>
</feature>
<proteinExistence type="predicted"/>
<gene>
    <name evidence="2" type="primary">comEC_23</name>
    <name evidence="2" type="ORF">SDC9_156314</name>
</gene>
<reference evidence="2" key="1">
    <citation type="submission" date="2019-08" db="EMBL/GenBank/DDBJ databases">
        <authorList>
            <person name="Kucharzyk K."/>
            <person name="Murdoch R.W."/>
            <person name="Higgins S."/>
            <person name="Loffler F."/>
        </authorList>
    </citation>
    <scope>NUCLEOTIDE SEQUENCE</scope>
</reference>